<organism evidence="3 4">
    <name type="scientific">Blyttiomyces helicus</name>
    <dbReference type="NCBI Taxonomy" id="388810"/>
    <lineage>
        <taxon>Eukaryota</taxon>
        <taxon>Fungi</taxon>
        <taxon>Fungi incertae sedis</taxon>
        <taxon>Chytridiomycota</taxon>
        <taxon>Chytridiomycota incertae sedis</taxon>
        <taxon>Chytridiomycetes</taxon>
        <taxon>Chytridiomycetes incertae sedis</taxon>
        <taxon>Blyttiomyces</taxon>
    </lineage>
</organism>
<feature type="signal peptide" evidence="2">
    <location>
        <begin position="1"/>
        <end position="19"/>
    </location>
</feature>
<gene>
    <name evidence="3" type="ORF">BDK51DRAFT_37898</name>
</gene>
<feature type="chain" id="PRO_5020666619" evidence="2">
    <location>
        <begin position="20"/>
        <end position="148"/>
    </location>
</feature>
<name>A0A4P9W666_9FUNG</name>
<accession>A0A4P9W666</accession>
<dbReference type="Proteomes" id="UP000269721">
    <property type="component" value="Unassembled WGS sequence"/>
</dbReference>
<sequence length="148" mass="15698">MRATVSTILALHLCAAVLAAPIYAPRYPIVLGPGTFGKREGQFSVPGSRLDSDSSGASPASVRKTFTGTMYAGPVEDADLARRNGVPVHPFELQVSVRKTFTGTMYAGPDEDADLAKRDDDISSPSAASVCKTFANTMYARPDDAELK</sequence>
<evidence type="ECO:0000313" key="3">
    <source>
        <dbReference type="EMBL" id="RKO87794.1"/>
    </source>
</evidence>
<keyword evidence="4" id="KW-1185">Reference proteome</keyword>
<dbReference type="AlphaFoldDB" id="A0A4P9W666"/>
<evidence type="ECO:0000313" key="4">
    <source>
        <dbReference type="Proteomes" id="UP000269721"/>
    </source>
</evidence>
<feature type="region of interest" description="Disordered" evidence="1">
    <location>
        <begin position="42"/>
        <end position="61"/>
    </location>
</feature>
<evidence type="ECO:0000256" key="1">
    <source>
        <dbReference type="SAM" id="MobiDB-lite"/>
    </source>
</evidence>
<keyword evidence="2" id="KW-0732">Signal</keyword>
<proteinExistence type="predicted"/>
<protein>
    <submittedName>
        <fullName evidence="3">Uncharacterized protein</fullName>
    </submittedName>
</protein>
<evidence type="ECO:0000256" key="2">
    <source>
        <dbReference type="SAM" id="SignalP"/>
    </source>
</evidence>
<dbReference type="EMBL" id="KZ997156">
    <property type="protein sequence ID" value="RKO87794.1"/>
    <property type="molecule type" value="Genomic_DNA"/>
</dbReference>
<reference evidence="4" key="1">
    <citation type="journal article" date="2018" name="Nat. Microbiol.">
        <title>Leveraging single-cell genomics to expand the fungal tree of life.</title>
        <authorList>
            <person name="Ahrendt S.R."/>
            <person name="Quandt C.A."/>
            <person name="Ciobanu D."/>
            <person name="Clum A."/>
            <person name="Salamov A."/>
            <person name="Andreopoulos B."/>
            <person name="Cheng J.F."/>
            <person name="Woyke T."/>
            <person name="Pelin A."/>
            <person name="Henrissat B."/>
            <person name="Reynolds N.K."/>
            <person name="Benny G.L."/>
            <person name="Smith M.E."/>
            <person name="James T.Y."/>
            <person name="Grigoriev I.V."/>
        </authorList>
    </citation>
    <scope>NUCLEOTIDE SEQUENCE [LARGE SCALE GENOMIC DNA]</scope>
</reference>